<feature type="transmembrane region" description="Helical" evidence="1">
    <location>
        <begin position="116"/>
        <end position="138"/>
    </location>
</feature>
<dbReference type="Proteomes" id="UP000812013">
    <property type="component" value="Unassembled WGS sequence"/>
</dbReference>
<comment type="caution">
    <text evidence="2">The sequence shown here is derived from an EMBL/GenBank/DDBJ whole genome shotgun (WGS) entry which is preliminary data.</text>
</comment>
<evidence type="ECO:0000313" key="2">
    <source>
        <dbReference type="EMBL" id="MBW5482944.1"/>
    </source>
</evidence>
<name>A0ABS6Z5C0_9ACTN</name>
<accession>A0ABS6Z5C0</accession>
<dbReference type="EMBL" id="WTFF01000080">
    <property type="protein sequence ID" value="MBW5482944.1"/>
    <property type="molecule type" value="Genomic_DNA"/>
</dbReference>
<reference evidence="2 3" key="1">
    <citation type="submission" date="2019-12" db="EMBL/GenBank/DDBJ databases">
        <title>Genome sequence of Streptomyces bambusae.</title>
        <authorList>
            <person name="Bansal K."/>
            <person name="Choksket S."/>
            <person name="Korpole S."/>
            <person name="Patil P.B."/>
        </authorList>
    </citation>
    <scope>NUCLEOTIDE SEQUENCE [LARGE SCALE GENOMIC DNA]</scope>
    <source>
        <strain evidence="2 3">SK60</strain>
    </source>
</reference>
<keyword evidence="1" id="KW-0812">Transmembrane</keyword>
<organism evidence="2 3">
    <name type="scientific">Streptomyces bambusae</name>
    <dbReference type="NCBI Taxonomy" id="1550616"/>
    <lineage>
        <taxon>Bacteria</taxon>
        <taxon>Bacillati</taxon>
        <taxon>Actinomycetota</taxon>
        <taxon>Actinomycetes</taxon>
        <taxon>Kitasatosporales</taxon>
        <taxon>Streptomycetaceae</taxon>
        <taxon>Streptomyces</taxon>
    </lineage>
</organism>
<keyword evidence="1" id="KW-1133">Transmembrane helix</keyword>
<proteinExistence type="predicted"/>
<evidence type="ECO:0008006" key="4">
    <source>
        <dbReference type="Google" id="ProtNLM"/>
    </source>
</evidence>
<keyword evidence="3" id="KW-1185">Reference proteome</keyword>
<feature type="transmembrane region" description="Helical" evidence="1">
    <location>
        <begin position="150"/>
        <end position="171"/>
    </location>
</feature>
<sequence>MIVTLVIACEVGFWLLLAGGLALRYVARKPRLGAAVLLCEPLLELVLLVVTAVDIRYGAKPDWMHGLAALYLGYTVAYGRYTIAWLDKHAAYRFGGGPKPPGAGYGKARTVHEWKLWLRTVLAAAVAIGLLQGAIWYVGDDGDVSRLEMMRYIALRVVGGHAIACVCYTIWPKKAPEGETEAGLEGKTADPAGRPAA</sequence>
<keyword evidence="1" id="KW-0472">Membrane</keyword>
<evidence type="ECO:0000256" key="1">
    <source>
        <dbReference type="SAM" id="Phobius"/>
    </source>
</evidence>
<protein>
    <recommendedName>
        <fullName evidence="4">Integral membrane protein</fullName>
    </recommendedName>
</protein>
<evidence type="ECO:0000313" key="3">
    <source>
        <dbReference type="Proteomes" id="UP000812013"/>
    </source>
</evidence>
<gene>
    <name evidence="2" type="ORF">GPJ59_13905</name>
</gene>
<feature type="transmembrane region" description="Helical" evidence="1">
    <location>
        <begin position="32"/>
        <end position="55"/>
    </location>
</feature>
<dbReference type="RefSeq" id="WP_219667408.1">
    <property type="nucleotide sequence ID" value="NZ_WTFF01000080.1"/>
</dbReference>